<name>A0ABT1K9F7_9ACTN</name>
<keyword evidence="1" id="KW-1133">Transmembrane helix</keyword>
<keyword evidence="3" id="KW-1185">Reference proteome</keyword>
<comment type="caution">
    <text evidence="2">The sequence shown here is derived from an EMBL/GenBank/DDBJ whole genome shotgun (WGS) entry which is preliminary data.</text>
</comment>
<evidence type="ECO:0000256" key="1">
    <source>
        <dbReference type="SAM" id="Phobius"/>
    </source>
</evidence>
<accession>A0ABT1K9F7</accession>
<dbReference type="Proteomes" id="UP001320766">
    <property type="component" value="Unassembled WGS sequence"/>
</dbReference>
<feature type="transmembrane region" description="Helical" evidence="1">
    <location>
        <begin position="61"/>
        <end position="84"/>
    </location>
</feature>
<sequence length="87" mass="9667">MYAQLVTRTEYTAEQRLIERRFVEVEKDVADVQRVLAEDVKALKAAIDAAAERRGSNMRQAVYAGVLPAVLVLLGIVVQIWIALRGA</sequence>
<organism evidence="2 3">
    <name type="scientific">Nonomuraea roseoviolacea subsp. carminata</name>
    <dbReference type="NCBI Taxonomy" id="160689"/>
    <lineage>
        <taxon>Bacteria</taxon>
        <taxon>Bacillati</taxon>
        <taxon>Actinomycetota</taxon>
        <taxon>Actinomycetes</taxon>
        <taxon>Streptosporangiales</taxon>
        <taxon>Streptosporangiaceae</taxon>
        <taxon>Nonomuraea</taxon>
    </lineage>
</organism>
<reference evidence="2 3" key="1">
    <citation type="submission" date="2022-06" db="EMBL/GenBank/DDBJ databases">
        <title>Sequencing the genomes of 1000 actinobacteria strains.</title>
        <authorList>
            <person name="Klenk H.-P."/>
        </authorList>
    </citation>
    <scope>NUCLEOTIDE SEQUENCE [LARGE SCALE GENOMIC DNA]</scope>
    <source>
        <strain evidence="2 3">DSM 44170</strain>
    </source>
</reference>
<gene>
    <name evidence="2" type="ORF">HD595_006728</name>
</gene>
<dbReference type="EMBL" id="JAMZEC010000001">
    <property type="protein sequence ID" value="MCP2350606.1"/>
    <property type="molecule type" value="Genomic_DNA"/>
</dbReference>
<keyword evidence="1" id="KW-0812">Transmembrane</keyword>
<evidence type="ECO:0008006" key="4">
    <source>
        <dbReference type="Google" id="ProtNLM"/>
    </source>
</evidence>
<evidence type="ECO:0000313" key="2">
    <source>
        <dbReference type="EMBL" id="MCP2350606.1"/>
    </source>
</evidence>
<dbReference type="RefSeq" id="WP_253776128.1">
    <property type="nucleotide sequence ID" value="NZ_BAAAVE010000017.1"/>
</dbReference>
<proteinExistence type="predicted"/>
<protein>
    <recommendedName>
        <fullName evidence="4">DUF3618 domain-containing protein</fullName>
    </recommendedName>
</protein>
<keyword evidence="1" id="KW-0472">Membrane</keyword>
<evidence type="ECO:0000313" key="3">
    <source>
        <dbReference type="Proteomes" id="UP001320766"/>
    </source>
</evidence>